<dbReference type="CDD" id="cd12148">
    <property type="entry name" value="fungal_TF_MHR"/>
    <property type="match status" value="1"/>
</dbReference>
<evidence type="ECO:0000256" key="5">
    <source>
        <dbReference type="ARBA" id="ARBA00023242"/>
    </source>
</evidence>
<feature type="region of interest" description="Disordered" evidence="6">
    <location>
        <begin position="1"/>
        <end position="63"/>
    </location>
</feature>
<keyword evidence="1" id="KW-0479">Metal-binding</keyword>
<evidence type="ECO:0000259" key="7">
    <source>
        <dbReference type="Pfam" id="PF04082"/>
    </source>
</evidence>
<dbReference type="GO" id="GO:0006351">
    <property type="term" value="P:DNA-templated transcription"/>
    <property type="evidence" value="ECO:0007669"/>
    <property type="project" value="InterPro"/>
</dbReference>
<keyword evidence="3" id="KW-0805">Transcription regulation</keyword>
<dbReference type="AlphaFoldDB" id="A0A8H4INN3"/>
<feature type="compositionally biased region" description="Gly residues" evidence="6">
    <location>
        <begin position="341"/>
        <end position="350"/>
    </location>
</feature>
<keyword evidence="2" id="KW-0862">Zinc</keyword>
<feature type="compositionally biased region" description="Basic and acidic residues" evidence="6">
    <location>
        <begin position="321"/>
        <end position="330"/>
    </location>
</feature>
<feature type="compositionally biased region" description="Pro residues" evidence="6">
    <location>
        <begin position="175"/>
        <end position="186"/>
    </location>
</feature>
<name>A0A8H4INN3_9PEZI</name>
<dbReference type="Proteomes" id="UP000572817">
    <property type="component" value="Unassembled WGS sequence"/>
</dbReference>
<keyword evidence="4" id="KW-0804">Transcription</keyword>
<evidence type="ECO:0000256" key="1">
    <source>
        <dbReference type="ARBA" id="ARBA00022723"/>
    </source>
</evidence>
<dbReference type="GO" id="GO:0003677">
    <property type="term" value="F:DNA binding"/>
    <property type="evidence" value="ECO:0007669"/>
    <property type="project" value="InterPro"/>
</dbReference>
<dbReference type="InterPro" id="IPR007219">
    <property type="entry name" value="XnlR_reg_dom"/>
</dbReference>
<dbReference type="Pfam" id="PF04082">
    <property type="entry name" value="Fungal_trans"/>
    <property type="match status" value="1"/>
</dbReference>
<feature type="region of interest" description="Disordered" evidence="6">
    <location>
        <begin position="286"/>
        <end position="354"/>
    </location>
</feature>
<proteinExistence type="predicted"/>
<keyword evidence="5" id="KW-0539">Nucleus</keyword>
<feature type="region of interest" description="Disordered" evidence="6">
    <location>
        <begin position="139"/>
        <end position="194"/>
    </location>
</feature>
<organism evidence="8 9">
    <name type="scientific">Botryosphaeria dothidea</name>
    <dbReference type="NCBI Taxonomy" id="55169"/>
    <lineage>
        <taxon>Eukaryota</taxon>
        <taxon>Fungi</taxon>
        <taxon>Dikarya</taxon>
        <taxon>Ascomycota</taxon>
        <taxon>Pezizomycotina</taxon>
        <taxon>Dothideomycetes</taxon>
        <taxon>Dothideomycetes incertae sedis</taxon>
        <taxon>Botryosphaeriales</taxon>
        <taxon>Botryosphaeriaceae</taxon>
        <taxon>Botryosphaeria</taxon>
    </lineage>
</organism>
<dbReference type="PANTHER" id="PTHR47660:SF2">
    <property type="entry name" value="TRANSCRIPTION FACTOR WITH C2H2 AND ZN(2)-CYS(6) DNA BINDING DOMAIN (EUROFUNG)"/>
    <property type="match status" value="1"/>
</dbReference>
<evidence type="ECO:0000256" key="2">
    <source>
        <dbReference type="ARBA" id="ARBA00022833"/>
    </source>
</evidence>
<feature type="compositionally biased region" description="Low complexity" evidence="6">
    <location>
        <begin position="291"/>
        <end position="315"/>
    </location>
</feature>
<reference evidence="8" key="1">
    <citation type="submission" date="2020-04" db="EMBL/GenBank/DDBJ databases">
        <title>Genome Assembly and Annotation of Botryosphaeria dothidea sdau 11-99, a Latent Pathogen of Apple Fruit Ring Rot in China.</title>
        <authorList>
            <person name="Yu C."/>
            <person name="Diao Y."/>
            <person name="Lu Q."/>
            <person name="Zhao J."/>
            <person name="Cui S."/>
            <person name="Peng C."/>
            <person name="He B."/>
            <person name="Liu H."/>
        </authorList>
    </citation>
    <scope>NUCLEOTIDE SEQUENCE [LARGE SCALE GENOMIC DNA]</scope>
    <source>
        <strain evidence="8">Sdau11-99</strain>
    </source>
</reference>
<accession>A0A8H4INN3</accession>
<dbReference type="GO" id="GO:0008270">
    <property type="term" value="F:zinc ion binding"/>
    <property type="evidence" value="ECO:0007669"/>
    <property type="project" value="InterPro"/>
</dbReference>
<dbReference type="PANTHER" id="PTHR47660">
    <property type="entry name" value="TRANSCRIPTION FACTOR WITH C2H2 AND ZN(2)-CYS(6) DNA BINDING DOMAIN (EUROFUNG)-RELATED-RELATED"/>
    <property type="match status" value="1"/>
</dbReference>
<comment type="caution">
    <text evidence="8">The sequence shown here is derived from an EMBL/GenBank/DDBJ whole genome shotgun (WGS) entry which is preliminary data.</text>
</comment>
<keyword evidence="9" id="KW-1185">Reference proteome</keyword>
<sequence length="883" mass="98163">MVHSPQARCEDAVNEEDEDCVSPPPSYTATPSPYMRPQKDTRLYHQQQQQQAPLEHRNRQDRPSTTVLNLISAAAAYKSIITGLDATGTGPDPNRPPSEISTPTPPVQPAAATTTAMIPAATLHTQAPIPNSVYYAETHHPYPQTTTSSPSPPPINHQLHAPQPLRPLRSVRQLEPPPPQPQPQPLHPLTHPTTAPYAHAQLTSTRLAARTTASYPTILTPHPFIRALAARLVSPELISLYFADFHYCWPMLHRGRFLERLEEQPVELVWSVGLIGSLFLDQQSGGGAGGAVSSSRTTSSGGSSPWGASGSPGSVRGSAMTRRDEEERGRSRQQQQRSGERSGGVPGRGAGAEERDTFRNAAREVHEWLLTNLSAHLNQWRIEDSYPGDETSQANFVVAQALLLNIIYGICVDQTSLRLRISSSLSTLIEWIREAGLFQSDRILDNHESVSSSSSSCSSGLGQGSDTDYERWLELESRKRLSMSIFRLDTYLSIIHDRAPSIRFQEVRVPLQCTLALWDAYTVDDWRRARLLEPNGRLHKTFSSICATAASANTRQTIPVLLEEDFELGLCAMQARLWEDTQQRHEEFGNSSDAFDFGPTRGGSNGRGGIVREGRVVDGHEVGPNDLIAQEFVGFGEGWHAQLEHWRVHRERCQQVNTGYAPPAHWRRTRFNTSILYFLSYVRMHADVVLIRRLSASLQKERSGRMTPASMSSMSNRRLENRAHAWAGSRNARIAVRYAAQMFRLYAEEVDMFASSFQRIDPFSVGCMFRAGLVVWAYTRSNLVCELCSDLSPENPEDPGMSSPFFGPRVVCELAEIWGPVDSEYANYWILNGGKASMNGNLLCACGLPQLIDAFAIIMRRGAAGSTFVEPLIKTLENLKYCR</sequence>
<evidence type="ECO:0000256" key="6">
    <source>
        <dbReference type="SAM" id="MobiDB-lite"/>
    </source>
</evidence>
<evidence type="ECO:0000256" key="4">
    <source>
        <dbReference type="ARBA" id="ARBA00023163"/>
    </source>
</evidence>
<evidence type="ECO:0000313" key="9">
    <source>
        <dbReference type="Proteomes" id="UP000572817"/>
    </source>
</evidence>
<protein>
    <recommendedName>
        <fullName evidence="7">Xylanolytic transcriptional activator regulatory domain-containing protein</fullName>
    </recommendedName>
</protein>
<evidence type="ECO:0000313" key="8">
    <source>
        <dbReference type="EMBL" id="KAF4303622.1"/>
    </source>
</evidence>
<feature type="domain" description="Xylanolytic transcriptional activator regulatory" evidence="7">
    <location>
        <begin position="389"/>
        <end position="531"/>
    </location>
</feature>
<dbReference type="OrthoDB" id="3928668at2759"/>
<feature type="region of interest" description="Disordered" evidence="6">
    <location>
        <begin position="84"/>
        <end position="112"/>
    </location>
</feature>
<evidence type="ECO:0000256" key="3">
    <source>
        <dbReference type="ARBA" id="ARBA00023015"/>
    </source>
</evidence>
<dbReference type="EMBL" id="WWBZ02000062">
    <property type="protein sequence ID" value="KAF4303622.1"/>
    <property type="molecule type" value="Genomic_DNA"/>
</dbReference>
<gene>
    <name evidence="8" type="ORF">GTA08_BOTSDO09106</name>
</gene>